<gene>
    <name evidence="3" type="ORF">D8M06_05525</name>
</gene>
<dbReference type="SUPFAM" id="SSF89733">
    <property type="entry name" value="L-sulfolactate dehydrogenase-like"/>
    <property type="match status" value="1"/>
</dbReference>
<dbReference type="GO" id="GO:0016491">
    <property type="term" value="F:oxidoreductase activity"/>
    <property type="evidence" value="ECO:0007669"/>
    <property type="project" value="UniProtKB-KW"/>
</dbReference>
<protein>
    <submittedName>
        <fullName evidence="3">Ldh family oxidoreductase</fullName>
    </submittedName>
</protein>
<dbReference type="InterPro" id="IPR043144">
    <property type="entry name" value="Mal/L-sulf/L-lact_DH-like_ah"/>
</dbReference>
<dbReference type="Gene3D" id="1.10.1530.10">
    <property type="match status" value="1"/>
</dbReference>
<comment type="similarity">
    <text evidence="1">Belongs to the LDH2/MDH2 oxidoreductase family.</text>
</comment>
<dbReference type="Pfam" id="PF02615">
    <property type="entry name" value="Ldh_2"/>
    <property type="match status" value="1"/>
</dbReference>
<evidence type="ECO:0000256" key="2">
    <source>
        <dbReference type="ARBA" id="ARBA00023002"/>
    </source>
</evidence>
<dbReference type="PANTHER" id="PTHR11091">
    <property type="entry name" value="OXIDOREDUCTASE-RELATED"/>
    <property type="match status" value="1"/>
</dbReference>
<name>A0A495A8T0_9BACI</name>
<dbReference type="PANTHER" id="PTHR11091:SF0">
    <property type="entry name" value="MALATE DEHYDROGENASE"/>
    <property type="match status" value="1"/>
</dbReference>
<proteinExistence type="inferred from homology"/>
<dbReference type="EMBL" id="RBZP01000002">
    <property type="protein sequence ID" value="RKQ35725.1"/>
    <property type="molecule type" value="Genomic_DNA"/>
</dbReference>
<dbReference type="InterPro" id="IPR003767">
    <property type="entry name" value="Malate/L-lactate_DH-like"/>
</dbReference>
<keyword evidence="2" id="KW-0560">Oxidoreductase</keyword>
<dbReference type="InterPro" id="IPR036111">
    <property type="entry name" value="Mal/L-sulfo/L-lacto_DH-like_sf"/>
</dbReference>
<evidence type="ECO:0000256" key="1">
    <source>
        <dbReference type="ARBA" id="ARBA00006056"/>
    </source>
</evidence>
<dbReference type="Proteomes" id="UP000269301">
    <property type="component" value="Unassembled WGS sequence"/>
</dbReference>
<dbReference type="InterPro" id="IPR043143">
    <property type="entry name" value="Mal/L-sulf/L-lact_DH-like_NADP"/>
</dbReference>
<keyword evidence="4" id="KW-1185">Reference proteome</keyword>
<evidence type="ECO:0000313" key="4">
    <source>
        <dbReference type="Proteomes" id="UP000269301"/>
    </source>
</evidence>
<organism evidence="3 4">
    <name type="scientific">Oceanobacillus halophilus</name>
    <dbReference type="NCBI Taxonomy" id="930130"/>
    <lineage>
        <taxon>Bacteria</taxon>
        <taxon>Bacillati</taxon>
        <taxon>Bacillota</taxon>
        <taxon>Bacilli</taxon>
        <taxon>Bacillales</taxon>
        <taxon>Bacillaceae</taxon>
        <taxon>Oceanobacillus</taxon>
    </lineage>
</organism>
<dbReference type="AlphaFoldDB" id="A0A495A8T0"/>
<dbReference type="Gene3D" id="3.30.1370.60">
    <property type="entry name" value="Hypothetical oxidoreductase yiak, domain 2"/>
    <property type="match status" value="1"/>
</dbReference>
<comment type="caution">
    <text evidence="3">The sequence shown here is derived from an EMBL/GenBank/DDBJ whole genome shotgun (WGS) entry which is preliminary data.</text>
</comment>
<evidence type="ECO:0000313" key="3">
    <source>
        <dbReference type="EMBL" id="RKQ35725.1"/>
    </source>
</evidence>
<reference evidence="3 4" key="1">
    <citation type="journal article" date="2016" name="Int. J. Syst. Evol. Microbiol.">
        <title>Oceanobacillus halophilus sp. nov., a novel moderately halophilic bacterium from a hypersaline lake.</title>
        <authorList>
            <person name="Amoozegar M.A."/>
            <person name="Bagheri M."/>
            <person name="Makhdoumi A."/>
            <person name="Nikou M.M."/>
            <person name="Fazeli S.A.S."/>
            <person name="Schumann P."/>
            <person name="Sproer C."/>
            <person name="Sanchez-Porro C."/>
            <person name="Ventosa A."/>
        </authorList>
    </citation>
    <scope>NUCLEOTIDE SEQUENCE [LARGE SCALE GENOMIC DNA]</scope>
    <source>
        <strain evidence="3 4">DSM 23996</strain>
    </source>
</reference>
<accession>A0A495A8T0</accession>
<sequence length="354" mass="38592">MLVKEQIVTVENAKKFAIESCSSFNISEEESKIFAEVLVEADMRGIMTHGLIRLPDYIKRIKKCGMEPKLNIEIIKDWPWGGSLNAGNGIGHVAAYKGMQWVIGKAKKHGMGMATMNMSNHFGIASFYSIMAAEQNMIGIAASNSPPIMAPWGGMKANIGNNPIAISVPGKDFPISLDIACSVSARGKLYKAQREGTQIPKNWALNAKGEETTSPAEALEGVLLPLAGHKGYGIALMIDILTGILSGGTVSPNIKGKYDYSAPRDIGHFFLAIDIERFLPVETFLENLDEYVKVLQNTETGENVDKVRVSGESGSIRRKHHIENGIPYHLSTIKILDEMAIDIGIPLIKSLGRK</sequence>